<evidence type="ECO:0000313" key="8">
    <source>
        <dbReference type="EMBL" id="KKP76505.1"/>
    </source>
</evidence>
<comment type="similarity">
    <text evidence="1">Belongs to the thioredoxin family. DsbA subfamily.</text>
</comment>
<keyword evidence="6" id="KW-0472">Membrane</keyword>
<evidence type="ECO:0000259" key="7">
    <source>
        <dbReference type="PROSITE" id="PS51352"/>
    </source>
</evidence>
<sequence>MPKTKKKNDGEIVINLDNFAIPIAIVLAGLLIAVGIFFSNKAKDTDPTVEGTPDTTTGDEFTASSTTIDDDPYLGDKSKVKVAVVEFSDFQCSYCKRHSDEVFPLIKSEYIDTGKIIYVFRDYQFFGGLSIDAAMGGECIDELKNDSVYADYHKQIFGLTSKDAVFTLAKKLGVNESKFKACMDATKYSEEITKDQADGTAAGVTGTPGFVVGILKDDGTVEGKFIGGAYPIESFRTLIDEMLAK</sequence>
<keyword evidence="5" id="KW-0676">Redox-active center</keyword>
<dbReference type="PROSITE" id="PS51352">
    <property type="entry name" value="THIOREDOXIN_2"/>
    <property type="match status" value="1"/>
</dbReference>
<dbReference type="InterPro" id="IPR012336">
    <property type="entry name" value="Thioredoxin-like_fold"/>
</dbReference>
<evidence type="ECO:0000256" key="2">
    <source>
        <dbReference type="ARBA" id="ARBA00022729"/>
    </source>
</evidence>
<reference evidence="8 9" key="1">
    <citation type="journal article" date="2015" name="Nature">
        <title>rRNA introns, odd ribosomes, and small enigmatic genomes across a large radiation of phyla.</title>
        <authorList>
            <person name="Brown C.T."/>
            <person name="Hug L.A."/>
            <person name="Thomas B.C."/>
            <person name="Sharon I."/>
            <person name="Castelle C.J."/>
            <person name="Singh A."/>
            <person name="Wilkins M.J."/>
            <person name="Williams K.H."/>
            <person name="Banfield J.F."/>
        </authorList>
    </citation>
    <scope>NUCLEOTIDE SEQUENCE [LARGE SCALE GENOMIC DNA]</scope>
</reference>
<dbReference type="PANTHER" id="PTHR13887">
    <property type="entry name" value="GLUTATHIONE S-TRANSFERASE KAPPA"/>
    <property type="match status" value="1"/>
</dbReference>
<dbReference type="Pfam" id="PF13462">
    <property type="entry name" value="Thioredoxin_4"/>
    <property type="match status" value="1"/>
</dbReference>
<feature type="domain" description="Thioredoxin" evidence="7">
    <location>
        <begin position="40"/>
        <end position="244"/>
    </location>
</feature>
<gene>
    <name evidence="8" type="ORF">UR73_C0027G0006</name>
</gene>
<evidence type="ECO:0000313" key="9">
    <source>
        <dbReference type="Proteomes" id="UP000034816"/>
    </source>
</evidence>
<protein>
    <submittedName>
        <fullName evidence="8">DSBA oxidoreductase</fullName>
    </submittedName>
</protein>
<comment type="caution">
    <text evidence="8">The sequence shown here is derived from an EMBL/GenBank/DDBJ whole genome shotgun (WGS) entry which is preliminary data.</text>
</comment>
<evidence type="ECO:0000256" key="1">
    <source>
        <dbReference type="ARBA" id="ARBA00005791"/>
    </source>
</evidence>
<dbReference type="AlphaFoldDB" id="A0A0G0EMV9"/>
<keyword evidence="6" id="KW-0812">Transmembrane</keyword>
<organism evidence="8 9">
    <name type="scientific">candidate division WS6 bacterium GW2011_GWF1_35_23</name>
    <dbReference type="NCBI Taxonomy" id="1619097"/>
    <lineage>
        <taxon>Bacteria</taxon>
        <taxon>Candidatus Dojkabacteria</taxon>
    </lineage>
</organism>
<dbReference type="Proteomes" id="UP000034816">
    <property type="component" value="Unassembled WGS sequence"/>
</dbReference>
<dbReference type="PANTHER" id="PTHR13887:SF14">
    <property type="entry name" value="DISULFIDE BOND FORMATION PROTEIN D"/>
    <property type="match status" value="1"/>
</dbReference>
<dbReference type="InterPro" id="IPR036249">
    <property type="entry name" value="Thioredoxin-like_sf"/>
</dbReference>
<keyword evidence="3" id="KW-0560">Oxidoreductase</keyword>
<keyword evidence="4" id="KW-1015">Disulfide bond</keyword>
<dbReference type="EMBL" id="LBQH01000027">
    <property type="protein sequence ID" value="KKP76505.1"/>
    <property type="molecule type" value="Genomic_DNA"/>
</dbReference>
<accession>A0A0G0EMV9</accession>
<keyword evidence="6" id="KW-1133">Transmembrane helix</keyword>
<dbReference type="InterPro" id="IPR013766">
    <property type="entry name" value="Thioredoxin_domain"/>
</dbReference>
<dbReference type="GO" id="GO:0016491">
    <property type="term" value="F:oxidoreductase activity"/>
    <property type="evidence" value="ECO:0007669"/>
    <property type="project" value="UniProtKB-KW"/>
</dbReference>
<evidence type="ECO:0000256" key="5">
    <source>
        <dbReference type="ARBA" id="ARBA00023284"/>
    </source>
</evidence>
<proteinExistence type="inferred from homology"/>
<evidence type="ECO:0000256" key="4">
    <source>
        <dbReference type="ARBA" id="ARBA00023157"/>
    </source>
</evidence>
<keyword evidence="2" id="KW-0732">Signal</keyword>
<evidence type="ECO:0000256" key="6">
    <source>
        <dbReference type="SAM" id="Phobius"/>
    </source>
</evidence>
<dbReference type="Gene3D" id="3.40.30.10">
    <property type="entry name" value="Glutaredoxin"/>
    <property type="match status" value="1"/>
</dbReference>
<dbReference type="SUPFAM" id="SSF52833">
    <property type="entry name" value="Thioredoxin-like"/>
    <property type="match status" value="1"/>
</dbReference>
<feature type="transmembrane region" description="Helical" evidence="6">
    <location>
        <begin position="12"/>
        <end position="38"/>
    </location>
</feature>
<evidence type="ECO:0000256" key="3">
    <source>
        <dbReference type="ARBA" id="ARBA00023002"/>
    </source>
</evidence>
<dbReference type="Gene3D" id="1.10.40.80">
    <property type="match status" value="1"/>
</dbReference>
<name>A0A0G0EMV9_9BACT</name>